<organism evidence="1 2">
    <name type="scientific">Pseudodesulfovibrio indicus</name>
    <dbReference type="NCBI Taxonomy" id="1716143"/>
    <lineage>
        <taxon>Bacteria</taxon>
        <taxon>Pseudomonadati</taxon>
        <taxon>Thermodesulfobacteriota</taxon>
        <taxon>Desulfovibrionia</taxon>
        <taxon>Desulfovibrionales</taxon>
        <taxon>Desulfovibrionaceae</taxon>
    </lineage>
</organism>
<accession>A0ABM5YR58</accession>
<dbReference type="EMBL" id="CP014206">
    <property type="protein sequence ID" value="AMK09767.1"/>
    <property type="molecule type" value="Genomic_DNA"/>
</dbReference>
<proteinExistence type="predicted"/>
<gene>
    <name evidence="1" type="ORF">AWY79_00925</name>
</gene>
<reference evidence="1 2" key="1">
    <citation type="journal article" date="2016" name="Front. Microbiol.">
        <title>Genome Sequence of the Piezophilic, Mesophilic Sulfate-Reducing Bacterium Desulfovibrio indicus J2T.</title>
        <authorList>
            <person name="Cao J."/>
            <person name="Maignien L."/>
            <person name="Shao Z."/>
            <person name="Alain K."/>
            <person name="Jebbar M."/>
        </authorList>
    </citation>
    <scope>NUCLEOTIDE SEQUENCE [LARGE SCALE GENOMIC DNA]</scope>
    <source>
        <strain evidence="1 2">J2</strain>
    </source>
</reference>
<name>A0ABM5YR58_9BACT</name>
<evidence type="ECO:0000313" key="1">
    <source>
        <dbReference type="EMBL" id="AMK09767.1"/>
    </source>
</evidence>
<dbReference type="Proteomes" id="UP000055611">
    <property type="component" value="Chromosome"/>
</dbReference>
<sequence>MFGLGELGPGQFVLRVQREDVLEEREGLVRVVQVEVEGADVQGRAHAPGVEIRVDAKPLLEAVQGLHALVAFPVRQPHVVMKDRVLRGQGHGLGVDVHGLGPAPFAAQDDAQPVEVHEVVAAQHALGVDDPAQVFDRQVRGHGRNRVHDALGQVADHGPGLALGGAHGLVQVLLGLLVLALAQVLLCDVDLALRVERGDGVQLLEVGQGALVLHVAERLGELDERGHEDGVGLVGRHVGLDRLVHPAQPHEGVAAHGQCAGAVRPDDEDAVRAL</sequence>
<protein>
    <submittedName>
        <fullName evidence="1">Uncharacterized protein</fullName>
    </submittedName>
</protein>
<keyword evidence="2" id="KW-1185">Reference proteome</keyword>
<evidence type="ECO:0000313" key="2">
    <source>
        <dbReference type="Proteomes" id="UP000055611"/>
    </source>
</evidence>